<comment type="caution">
    <text evidence="3">Lacks conserved residue(s) required for the propagation of feature annotation.</text>
</comment>
<proteinExistence type="predicted"/>
<dbReference type="CDD" id="cd00041">
    <property type="entry name" value="CUB"/>
    <property type="match status" value="1"/>
</dbReference>
<feature type="domain" description="CUB" evidence="4">
    <location>
        <begin position="496"/>
        <end position="627"/>
    </location>
</feature>
<evidence type="ECO:0000259" key="4">
    <source>
        <dbReference type="PROSITE" id="PS01180"/>
    </source>
</evidence>
<organism evidence="5 6">
    <name type="scientific">Batillaria attramentaria</name>
    <dbReference type="NCBI Taxonomy" id="370345"/>
    <lineage>
        <taxon>Eukaryota</taxon>
        <taxon>Metazoa</taxon>
        <taxon>Spiralia</taxon>
        <taxon>Lophotrochozoa</taxon>
        <taxon>Mollusca</taxon>
        <taxon>Gastropoda</taxon>
        <taxon>Caenogastropoda</taxon>
        <taxon>Sorbeoconcha</taxon>
        <taxon>Cerithioidea</taxon>
        <taxon>Batillariidae</taxon>
        <taxon>Batillaria</taxon>
    </lineage>
</organism>
<accession>A0ABD0JL59</accession>
<dbReference type="EMBL" id="JACVVK020000395">
    <property type="protein sequence ID" value="KAK7475748.1"/>
    <property type="molecule type" value="Genomic_DNA"/>
</dbReference>
<dbReference type="SUPFAM" id="SSF49854">
    <property type="entry name" value="Spermadhesin, CUB domain"/>
    <property type="match status" value="2"/>
</dbReference>
<keyword evidence="2" id="KW-1015">Disulfide bond</keyword>
<evidence type="ECO:0000313" key="5">
    <source>
        <dbReference type="EMBL" id="KAK7475748.1"/>
    </source>
</evidence>
<evidence type="ECO:0000256" key="2">
    <source>
        <dbReference type="ARBA" id="ARBA00023157"/>
    </source>
</evidence>
<dbReference type="SMART" id="SM00186">
    <property type="entry name" value="FBG"/>
    <property type="match status" value="1"/>
</dbReference>
<dbReference type="Gene3D" id="2.60.120.290">
    <property type="entry name" value="Spermadhesin, CUB domain"/>
    <property type="match status" value="2"/>
</dbReference>
<dbReference type="InterPro" id="IPR035914">
    <property type="entry name" value="Sperma_CUB_dom_sf"/>
</dbReference>
<dbReference type="Pfam" id="PF00431">
    <property type="entry name" value="CUB"/>
    <property type="match status" value="1"/>
</dbReference>
<feature type="non-terminal residue" evidence="5">
    <location>
        <position position="1"/>
    </location>
</feature>
<reference evidence="5 6" key="1">
    <citation type="journal article" date="2023" name="Sci. Data">
        <title>Genome assembly of the Korean intertidal mud-creeper Batillaria attramentaria.</title>
        <authorList>
            <person name="Patra A.K."/>
            <person name="Ho P.T."/>
            <person name="Jun S."/>
            <person name="Lee S.J."/>
            <person name="Kim Y."/>
            <person name="Won Y.J."/>
        </authorList>
    </citation>
    <scope>NUCLEOTIDE SEQUENCE [LARGE SCALE GENOMIC DNA]</scope>
    <source>
        <strain evidence="5">Wonlab-2016</strain>
    </source>
</reference>
<dbReference type="AlphaFoldDB" id="A0ABD0JL59"/>
<dbReference type="Pfam" id="PF00147">
    <property type="entry name" value="Fibrinogen_C"/>
    <property type="match status" value="1"/>
</dbReference>
<dbReference type="Proteomes" id="UP001519460">
    <property type="component" value="Unassembled WGS sequence"/>
</dbReference>
<feature type="non-terminal residue" evidence="5">
    <location>
        <position position="1028"/>
    </location>
</feature>
<comment type="caution">
    <text evidence="5">The sequence shown here is derived from an EMBL/GenBank/DDBJ whole genome shotgun (WGS) entry which is preliminary data.</text>
</comment>
<dbReference type="InterPro" id="IPR036056">
    <property type="entry name" value="Fibrinogen-like_C"/>
</dbReference>
<protein>
    <recommendedName>
        <fullName evidence="4">CUB domain-containing protein</fullName>
    </recommendedName>
</protein>
<dbReference type="PROSITE" id="PS01180">
    <property type="entry name" value="CUB"/>
    <property type="match status" value="1"/>
</dbReference>
<dbReference type="InterPro" id="IPR014716">
    <property type="entry name" value="Fibrinogen_a/b/g_C_1"/>
</dbReference>
<dbReference type="InterPro" id="IPR000859">
    <property type="entry name" value="CUB_dom"/>
</dbReference>
<dbReference type="Gene3D" id="3.90.215.10">
    <property type="entry name" value="Gamma Fibrinogen, chain A, domain 1"/>
    <property type="match status" value="2"/>
</dbReference>
<evidence type="ECO:0000256" key="3">
    <source>
        <dbReference type="PROSITE-ProRule" id="PRU00059"/>
    </source>
</evidence>
<evidence type="ECO:0000256" key="1">
    <source>
        <dbReference type="ARBA" id="ARBA00022737"/>
    </source>
</evidence>
<evidence type="ECO:0000313" key="6">
    <source>
        <dbReference type="Proteomes" id="UP001519460"/>
    </source>
</evidence>
<sequence length="1028" mass="118531">RKNKTCRGQKTDDTITVVDNTNSVLASWCGSDYTGSEHHFTWTNKSKDINPYITVRWKPAEQQNSPFRTVIGERILAYRKGFKITWVTSTRPIQPNRLLISTAWRLNAFYTKEVYDKYILLLPPDTLFATFLFNVSVFNTTITSIPVMCGAHYIDIWSYSERSAERVFNCDNYAKVGDTIITLTQRIAAVKDSPIMLRISRASDKAGPFSDATVRFKYDLIAGRYDEEYCYWVTKCKKEGGCIYIGHVTSDRSSFPTEDCLLHKDRHYDDDYDQDRYQGIRYIQLVVEEMDIPESPECMHNYLYFGGSSAWTGTPPEGKYGENSYKITSPNYPGPYRDPARKAPRNYLCEWNIKTKETGMIYVHVKHVDLVNSDNTTSGYYRPDTRSPFVKEEGVRDSRVSSLCLVDAILLGNESIPSHDYKEAVVCEYFQDRIGLWYSFPIPYYGTTFPIRFLVRESKSEWMTKNKVEPDTPPMTEHTISFVKGFNLHVYYVPDCRSWVMDMDDKADHENPSYLQSHNWPNTGYFPNQQCSWTVMWTKPDSRGYITVMFRDLDLDNTPGSCDDSVTIVWRNARKDSDSQIYCSVADALEKQMLVPAVNGDATITIMFVTDAVKNQGRGFSLVMYFENSYYYDQGPSCGGPLPLKDGIKSPSYPYKYYGYMSGIDEVAPPTCIWSWYLVEQYGQLRVIINELFIPKEGGKCGSHLAFTFNNSFSVEKQESEESVILCGSRRNFDIVRQIKRGADVYVKFVRTLHRAEGKFKISFQWTPTYDSGYCARASQGTDVKEITPFSIDTWNISYPPPAANGSAQTCYEGSRRCEWDIVTTEHHVKATMRLRYLDVEPSSMCMCDYVDILKERFCGSNEEWEKREDKDKEIDNLVQGHGFKLDMELEAVREYMQDEAEKCASALSRAVIQRRKDGSVNFRRNWKEYGEGFGDLDGNFWMGDSLNTDDQNYKQMIANGMQFRTPDRLGCASTYRSGWWWNYQCTISNLNGEIGNASSVGTEYVNWFMWRRQVGGIKHVEMKIRPA</sequence>
<dbReference type="PANTHER" id="PTHR24251">
    <property type="entry name" value="OVOCHYMASE-RELATED"/>
    <property type="match status" value="1"/>
</dbReference>
<dbReference type="SUPFAM" id="SSF56496">
    <property type="entry name" value="Fibrinogen C-terminal domain-like"/>
    <property type="match status" value="1"/>
</dbReference>
<keyword evidence="6" id="KW-1185">Reference proteome</keyword>
<dbReference type="PANTHER" id="PTHR24251:SF50">
    <property type="entry name" value="ATTRACTIN-LIKE 1A"/>
    <property type="match status" value="1"/>
</dbReference>
<dbReference type="InterPro" id="IPR002181">
    <property type="entry name" value="Fibrinogen_a/b/g_C_dom"/>
</dbReference>
<name>A0ABD0JL59_9CAEN</name>
<gene>
    <name evidence="5" type="ORF">BaRGS_00033020</name>
</gene>
<keyword evidence="1" id="KW-0677">Repeat</keyword>